<gene>
    <name evidence="2" type="ORF">COCON_G00153630</name>
</gene>
<dbReference type="PANTHER" id="PTHR22876">
    <property type="entry name" value="ZGC:101016"/>
    <property type="match status" value="1"/>
</dbReference>
<evidence type="ECO:0000313" key="3">
    <source>
        <dbReference type="Proteomes" id="UP001152803"/>
    </source>
</evidence>
<dbReference type="Pfam" id="PF10217">
    <property type="entry name" value="DUF2039"/>
    <property type="match status" value="1"/>
</dbReference>
<sequence length="191" mass="21698">MSSQKGNVSRTRGQKYQNSTAFRNNKYGTSVQVKKANDKVHEGICKRCKEVLEWKVKYMKYKPLTHPSKCVKCLQKAVKDAYHIICKACALQLELCAKCGKKEDIVIPLRTENEDEVEEEGGAQKASHERRGRSRRTRAQDDDEDDDFDDEFDTGSDLDSSDGDTRPRNKQCKDPVPQVSTLQIQDPSKLG</sequence>
<dbReference type="EMBL" id="JAFJMO010000011">
    <property type="protein sequence ID" value="KAJ8262906.1"/>
    <property type="molecule type" value="Genomic_DNA"/>
</dbReference>
<dbReference type="PANTHER" id="PTHR22876:SF5">
    <property type="entry name" value="CHROMOSOME 9 OPEN READING FRAME 85"/>
    <property type="match status" value="1"/>
</dbReference>
<feature type="compositionally biased region" description="Polar residues" evidence="1">
    <location>
        <begin position="178"/>
        <end position="191"/>
    </location>
</feature>
<evidence type="ECO:0000256" key="1">
    <source>
        <dbReference type="SAM" id="MobiDB-lite"/>
    </source>
</evidence>
<evidence type="ECO:0000313" key="2">
    <source>
        <dbReference type="EMBL" id="KAJ8262906.1"/>
    </source>
</evidence>
<proteinExistence type="predicted"/>
<accession>A0A9Q1D8S8</accession>
<dbReference type="Proteomes" id="UP001152803">
    <property type="component" value="Unassembled WGS sequence"/>
</dbReference>
<feature type="compositionally biased region" description="Basic residues" evidence="1">
    <location>
        <begin position="128"/>
        <end position="137"/>
    </location>
</feature>
<protein>
    <submittedName>
        <fullName evidence="2">Uncharacterized protein</fullName>
    </submittedName>
</protein>
<keyword evidence="3" id="KW-1185">Reference proteome</keyword>
<reference evidence="2" key="1">
    <citation type="journal article" date="2023" name="Science">
        <title>Genome structures resolve the early diversification of teleost fishes.</title>
        <authorList>
            <person name="Parey E."/>
            <person name="Louis A."/>
            <person name="Montfort J."/>
            <person name="Bouchez O."/>
            <person name="Roques C."/>
            <person name="Iampietro C."/>
            <person name="Lluch J."/>
            <person name="Castinel A."/>
            <person name="Donnadieu C."/>
            <person name="Desvignes T."/>
            <person name="Floi Bucao C."/>
            <person name="Jouanno E."/>
            <person name="Wen M."/>
            <person name="Mejri S."/>
            <person name="Dirks R."/>
            <person name="Jansen H."/>
            <person name="Henkel C."/>
            <person name="Chen W.J."/>
            <person name="Zahm M."/>
            <person name="Cabau C."/>
            <person name="Klopp C."/>
            <person name="Thompson A.W."/>
            <person name="Robinson-Rechavi M."/>
            <person name="Braasch I."/>
            <person name="Lecointre G."/>
            <person name="Bobe J."/>
            <person name="Postlethwait J.H."/>
            <person name="Berthelot C."/>
            <person name="Roest Crollius H."/>
            <person name="Guiguen Y."/>
        </authorList>
    </citation>
    <scope>NUCLEOTIDE SEQUENCE</scope>
    <source>
        <strain evidence="2">Concon-B</strain>
    </source>
</reference>
<feature type="region of interest" description="Disordered" evidence="1">
    <location>
        <begin position="113"/>
        <end position="191"/>
    </location>
</feature>
<feature type="compositionally biased region" description="Acidic residues" evidence="1">
    <location>
        <begin position="141"/>
        <end position="162"/>
    </location>
</feature>
<dbReference type="InterPro" id="IPR019351">
    <property type="entry name" value="DUF2039"/>
</dbReference>
<dbReference type="OrthoDB" id="250548at2759"/>
<comment type="caution">
    <text evidence="2">The sequence shown here is derived from an EMBL/GenBank/DDBJ whole genome shotgun (WGS) entry which is preliminary data.</text>
</comment>
<organism evidence="2 3">
    <name type="scientific">Conger conger</name>
    <name type="common">Conger eel</name>
    <name type="synonym">Muraena conger</name>
    <dbReference type="NCBI Taxonomy" id="82655"/>
    <lineage>
        <taxon>Eukaryota</taxon>
        <taxon>Metazoa</taxon>
        <taxon>Chordata</taxon>
        <taxon>Craniata</taxon>
        <taxon>Vertebrata</taxon>
        <taxon>Euteleostomi</taxon>
        <taxon>Actinopterygii</taxon>
        <taxon>Neopterygii</taxon>
        <taxon>Teleostei</taxon>
        <taxon>Anguilliformes</taxon>
        <taxon>Congridae</taxon>
        <taxon>Conger</taxon>
    </lineage>
</organism>
<feature type="compositionally biased region" description="Basic and acidic residues" evidence="1">
    <location>
        <begin position="163"/>
        <end position="173"/>
    </location>
</feature>
<dbReference type="AlphaFoldDB" id="A0A9Q1D8S8"/>
<name>A0A9Q1D8S8_CONCO</name>